<evidence type="ECO:0000313" key="16">
    <source>
        <dbReference type="Proteomes" id="UP000290218"/>
    </source>
</evidence>
<dbReference type="Pfam" id="PF00474">
    <property type="entry name" value="SSF"/>
    <property type="match status" value="1"/>
</dbReference>
<comment type="subcellular location">
    <subcellularLocation>
        <location evidence="1">Cell membrane</location>
        <topology evidence="1">Multi-pass membrane protein</topology>
    </subcellularLocation>
</comment>
<feature type="transmembrane region" description="Helical" evidence="14">
    <location>
        <begin position="12"/>
        <end position="28"/>
    </location>
</feature>
<dbReference type="CDD" id="cd11477">
    <property type="entry name" value="SLC5sbd_u1"/>
    <property type="match status" value="1"/>
</dbReference>
<dbReference type="InterPro" id="IPR001734">
    <property type="entry name" value="Na/solute_symporter"/>
</dbReference>
<organism evidence="15 16">
    <name type="scientific">Oleiharenicola lentus</name>
    <dbReference type="NCBI Taxonomy" id="2508720"/>
    <lineage>
        <taxon>Bacteria</taxon>
        <taxon>Pseudomonadati</taxon>
        <taxon>Verrucomicrobiota</taxon>
        <taxon>Opitutia</taxon>
        <taxon>Opitutales</taxon>
        <taxon>Opitutaceae</taxon>
        <taxon>Oleiharenicola</taxon>
    </lineage>
</organism>
<feature type="transmembrane region" description="Helical" evidence="14">
    <location>
        <begin position="425"/>
        <end position="443"/>
    </location>
</feature>
<dbReference type="AlphaFoldDB" id="A0A4Q1CBG4"/>
<keyword evidence="10 14" id="KW-0472">Membrane</keyword>
<evidence type="ECO:0000256" key="13">
    <source>
        <dbReference type="RuleBase" id="RU362091"/>
    </source>
</evidence>
<dbReference type="OrthoDB" id="9789704at2"/>
<keyword evidence="3" id="KW-0813">Transport</keyword>
<keyword evidence="5 14" id="KW-0812">Transmembrane</keyword>
<keyword evidence="7 14" id="KW-1133">Transmembrane helix</keyword>
<dbReference type="InterPro" id="IPR050277">
    <property type="entry name" value="Sodium:Solute_Symporter"/>
</dbReference>
<evidence type="ECO:0000313" key="15">
    <source>
        <dbReference type="EMBL" id="RXK56242.1"/>
    </source>
</evidence>
<dbReference type="Gene3D" id="1.20.1730.10">
    <property type="entry name" value="Sodium/glucose cotransporter"/>
    <property type="match status" value="1"/>
</dbReference>
<evidence type="ECO:0000256" key="14">
    <source>
        <dbReference type="SAM" id="Phobius"/>
    </source>
</evidence>
<gene>
    <name evidence="15" type="ORF">ESB00_10315</name>
</gene>
<feature type="transmembrane region" description="Helical" evidence="14">
    <location>
        <begin position="480"/>
        <end position="498"/>
    </location>
</feature>
<feature type="transmembrane region" description="Helical" evidence="14">
    <location>
        <begin position="331"/>
        <end position="354"/>
    </location>
</feature>
<keyword evidence="11" id="KW-0739">Sodium transport</keyword>
<evidence type="ECO:0000256" key="7">
    <source>
        <dbReference type="ARBA" id="ARBA00022989"/>
    </source>
</evidence>
<feature type="transmembrane region" description="Helical" evidence="14">
    <location>
        <begin position="201"/>
        <end position="219"/>
    </location>
</feature>
<feature type="transmembrane region" description="Helical" evidence="14">
    <location>
        <begin position="448"/>
        <end position="468"/>
    </location>
</feature>
<evidence type="ECO:0000256" key="12">
    <source>
        <dbReference type="ARBA" id="ARBA00033708"/>
    </source>
</evidence>
<evidence type="ECO:0000256" key="5">
    <source>
        <dbReference type="ARBA" id="ARBA00022692"/>
    </source>
</evidence>
<comment type="caution">
    <text evidence="15">The sequence shown here is derived from an EMBL/GenBank/DDBJ whole genome shotgun (WGS) entry which is preliminary data.</text>
</comment>
<evidence type="ECO:0000256" key="9">
    <source>
        <dbReference type="ARBA" id="ARBA00023065"/>
    </source>
</evidence>
<evidence type="ECO:0000256" key="11">
    <source>
        <dbReference type="ARBA" id="ARBA00023201"/>
    </source>
</evidence>
<dbReference type="RefSeq" id="WP_129047608.1">
    <property type="nucleotide sequence ID" value="NZ_SDHX01000001.1"/>
</dbReference>
<feature type="transmembrane region" description="Helical" evidence="14">
    <location>
        <begin position="48"/>
        <end position="71"/>
    </location>
</feature>
<dbReference type="EMBL" id="SDHX01000001">
    <property type="protein sequence ID" value="RXK56242.1"/>
    <property type="molecule type" value="Genomic_DNA"/>
</dbReference>
<dbReference type="Proteomes" id="UP000290218">
    <property type="component" value="Unassembled WGS sequence"/>
</dbReference>
<proteinExistence type="inferred from homology"/>
<dbReference type="GO" id="GO:0005886">
    <property type="term" value="C:plasma membrane"/>
    <property type="evidence" value="ECO:0007669"/>
    <property type="project" value="UniProtKB-SubCell"/>
</dbReference>
<evidence type="ECO:0000256" key="2">
    <source>
        <dbReference type="ARBA" id="ARBA00006434"/>
    </source>
</evidence>
<keyword evidence="8" id="KW-0915">Sodium</keyword>
<feature type="transmembrane region" description="Helical" evidence="14">
    <location>
        <begin position="250"/>
        <end position="268"/>
    </location>
</feature>
<dbReference type="PANTHER" id="PTHR48086:SF3">
    <property type="entry name" value="SODIUM_PROLINE SYMPORTER"/>
    <property type="match status" value="1"/>
</dbReference>
<dbReference type="GO" id="GO:0015293">
    <property type="term" value="F:symporter activity"/>
    <property type="evidence" value="ECO:0007669"/>
    <property type="project" value="UniProtKB-KW"/>
</dbReference>
<keyword evidence="9" id="KW-0406">Ion transport</keyword>
<feature type="transmembrane region" description="Helical" evidence="14">
    <location>
        <begin position="562"/>
        <end position="579"/>
    </location>
</feature>
<evidence type="ECO:0000256" key="8">
    <source>
        <dbReference type="ARBA" id="ARBA00023053"/>
    </source>
</evidence>
<protein>
    <recommendedName>
        <fullName evidence="17">Sodium transporter</fullName>
    </recommendedName>
</protein>
<dbReference type="PANTHER" id="PTHR48086">
    <property type="entry name" value="SODIUM/PROLINE SYMPORTER-RELATED"/>
    <property type="match status" value="1"/>
</dbReference>
<evidence type="ECO:0000256" key="6">
    <source>
        <dbReference type="ARBA" id="ARBA00022847"/>
    </source>
</evidence>
<evidence type="ECO:0000256" key="10">
    <source>
        <dbReference type="ARBA" id="ARBA00023136"/>
    </source>
</evidence>
<dbReference type="GO" id="GO:0006814">
    <property type="term" value="P:sodium ion transport"/>
    <property type="evidence" value="ECO:0007669"/>
    <property type="project" value="UniProtKB-KW"/>
</dbReference>
<dbReference type="InterPro" id="IPR038377">
    <property type="entry name" value="Na/Glc_symporter_sf"/>
</dbReference>
<reference evidence="15 16" key="1">
    <citation type="submission" date="2019-01" db="EMBL/GenBank/DDBJ databases">
        <title>Lacunisphaera sp. strain TWA-58.</title>
        <authorList>
            <person name="Chen W.-M."/>
        </authorList>
    </citation>
    <scope>NUCLEOTIDE SEQUENCE [LARGE SCALE GENOMIC DNA]</scope>
    <source>
        <strain evidence="15 16">TWA-58</strain>
    </source>
</reference>
<dbReference type="PROSITE" id="PS50283">
    <property type="entry name" value="NA_SOLUT_SYMP_3"/>
    <property type="match status" value="1"/>
</dbReference>
<comment type="similarity">
    <text evidence="2 13">Belongs to the sodium:solute symporter (SSF) (TC 2.A.21) family.</text>
</comment>
<feature type="transmembrane region" description="Helical" evidence="14">
    <location>
        <begin position="288"/>
        <end position="311"/>
    </location>
</feature>
<keyword evidence="16" id="KW-1185">Reference proteome</keyword>
<feature type="transmembrane region" description="Helical" evidence="14">
    <location>
        <begin position="396"/>
        <end position="413"/>
    </location>
</feature>
<keyword evidence="6" id="KW-0769">Symport</keyword>
<keyword evidence="4" id="KW-1003">Cell membrane</keyword>
<feature type="transmembrane region" description="Helical" evidence="14">
    <location>
        <begin position="171"/>
        <end position="194"/>
    </location>
</feature>
<sequence>MPVLNHANGADYALITLYFGIVIFVGWYSSRKNRNTDDYFKAGGKVPWVLAGVSNWVSGFSAFMFVAAAGFTYKHGLGAVVVFTAATWAYLVGAFYFAARWRRARINSPLEFLTRRYSSSTTYFYTVTAIIPQVILIGQGLYILCIFVSTALGFASEQHAFLGLTFSGLELTMICTGLVMIVYTVIGGLWAAVLSDAVQGVIILVTSLLILPVTFLYLGQGDGVAAGFSRLWREAPQGYFGLNGQTGQPLFLLSYAAASMLGYNVAWWQVQRYQSVPDERGARKMAMLCAGLSLFGPLLWILPVMGARVIFPNITEIWPQFAAPEEASFVGLALLLLPHGLIGFVIAAILSATLGQASDGFNWLAATITRDIYVPLRKRFGRPVPGEKHQMRVGQATMLVIGVLGIVAAFFIARTGGAFAFALKYYSLSGPGFMMPVFLGMIYRKTPWWSGMASCIAAFTVAFALLWADVFPAHAYERNIISAITAATVVFFLSALFYRKDDPRSAECRRFDADLRTPVPVDPNLPPASLRDFQMLALVSVLLGLVLIACVVLPSSPLAPPLINLVAGGLLFLIGALLWRASRPAKTKLP</sequence>
<comment type="catalytic activity">
    <reaction evidence="12">
        <text>L-proline(in) + Na(+)(in) = L-proline(out) + Na(+)(out)</text>
        <dbReference type="Rhea" id="RHEA:28967"/>
        <dbReference type="ChEBI" id="CHEBI:29101"/>
        <dbReference type="ChEBI" id="CHEBI:60039"/>
    </reaction>
</comment>
<feature type="transmembrane region" description="Helical" evidence="14">
    <location>
        <begin position="535"/>
        <end position="556"/>
    </location>
</feature>
<evidence type="ECO:0000256" key="3">
    <source>
        <dbReference type="ARBA" id="ARBA00022448"/>
    </source>
</evidence>
<evidence type="ECO:0008006" key="17">
    <source>
        <dbReference type="Google" id="ProtNLM"/>
    </source>
</evidence>
<name>A0A4Q1CBG4_9BACT</name>
<feature type="transmembrane region" description="Helical" evidence="14">
    <location>
        <begin position="77"/>
        <end position="101"/>
    </location>
</feature>
<accession>A0A4Q1CBG4</accession>
<evidence type="ECO:0000256" key="1">
    <source>
        <dbReference type="ARBA" id="ARBA00004651"/>
    </source>
</evidence>
<evidence type="ECO:0000256" key="4">
    <source>
        <dbReference type="ARBA" id="ARBA00022475"/>
    </source>
</evidence>
<feature type="transmembrane region" description="Helical" evidence="14">
    <location>
        <begin position="122"/>
        <end position="151"/>
    </location>
</feature>